<comment type="caution">
    <text evidence="1">The sequence shown here is derived from an EMBL/GenBank/DDBJ whole genome shotgun (WGS) entry which is preliminary data.</text>
</comment>
<dbReference type="InterPro" id="IPR011067">
    <property type="entry name" value="Plasmid_toxin/cell-grow_inhib"/>
</dbReference>
<dbReference type="PANTHER" id="PTHR33988:SF3">
    <property type="entry name" value="ENDORIBONUCLEASE TOXIN CHPB-RELATED"/>
    <property type="match status" value="1"/>
</dbReference>
<name>A0AAI9SCA0_9BURK</name>
<dbReference type="InterPro" id="IPR003477">
    <property type="entry name" value="PemK-like"/>
</dbReference>
<evidence type="ECO:0000313" key="1">
    <source>
        <dbReference type="EMBL" id="KAB7651672.1"/>
    </source>
</evidence>
<dbReference type="NCBIfam" id="NF007386">
    <property type="entry name" value="PRK09907.1"/>
    <property type="match status" value="1"/>
</dbReference>
<dbReference type="Pfam" id="PF02452">
    <property type="entry name" value="PemK_toxin"/>
    <property type="match status" value="1"/>
</dbReference>
<dbReference type="RefSeq" id="WP_152156969.1">
    <property type="nucleotide sequence ID" value="NZ_WEHW01000011.1"/>
</dbReference>
<dbReference type="EMBL" id="WEHW01000011">
    <property type="protein sequence ID" value="KAB7651672.1"/>
    <property type="molecule type" value="Genomic_DNA"/>
</dbReference>
<dbReference type="Proteomes" id="UP000469462">
    <property type="component" value="Unassembled WGS sequence"/>
</dbReference>
<reference evidence="1 2" key="1">
    <citation type="submission" date="2019-10" db="EMBL/GenBank/DDBJ databases">
        <title>Genome diversity of Sutterella seckii.</title>
        <authorList>
            <person name="Chaplin A.V."/>
            <person name="Sokolova S.R."/>
            <person name="Mosin K.A."/>
            <person name="Ivanova E.L."/>
            <person name="Kochetkova T.O."/>
            <person name="Goltsov A.Y."/>
            <person name="Trofimov D.Y."/>
            <person name="Efimov B.A."/>
        </authorList>
    </citation>
    <scope>NUCLEOTIDE SEQUENCE [LARGE SCALE GENOMIC DNA]</scope>
    <source>
        <strain evidence="1 2">ASD3426</strain>
    </source>
</reference>
<accession>A0AAI9SCA0</accession>
<dbReference type="GO" id="GO:0006402">
    <property type="term" value="P:mRNA catabolic process"/>
    <property type="evidence" value="ECO:0007669"/>
    <property type="project" value="TreeGrafter"/>
</dbReference>
<dbReference type="GO" id="GO:0004521">
    <property type="term" value="F:RNA endonuclease activity"/>
    <property type="evidence" value="ECO:0007669"/>
    <property type="project" value="TreeGrafter"/>
</dbReference>
<dbReference type="GO" id="GO:0016787">
    <property type="term" value="F:hydrolase activity"/>
    <property type="evidence" value="ECO:0007669"/>
    <property type="project" value="UniProtKB-KW"/>
</dbReference>
<evidence type="ECO:0000313" key="2">
    <source>
        <dbReference type="Proteomes" id="UP000469462"/>
    </source>
</evidence>
<dbReference type="GO" id="GO:0003677">
    <property type="term" value="F:DNA binding"/>
    <property type="evidence" value="ECO:0007669"/>
    <property type="project" value="InterPro"/>
</dbReference>
<dbReference type="AlphaFoldDB" id="A0AAI9SCA0"/>
<dbReference type="GO" id="GO:0016075">
    <property type="term" value="P:rRNA catabolic process"/>
    <property type="evidence" value="ECO:0007669"/>
    <property type="project" value="TreeGrafter"/>
</dbReference>
<dbReference type="Gene3D" id="2.30.30.110">
    <property type="match status" value="1"/>
</dbReference>
<gene>
    <name evidence="1" type="primary">mazF</name>
    <name evidence="1" type="ORF">GBM96_04675</name>
</gene>
<organism evidence="1 2">
    <name type="scientific">Sutterella seckii</name>
    <dbReference type="NCBI Taxonomy" id="1944635"/>
    <lineage>
        <taxon>Bacteria</taxon>
        <taxon>Pseudomonadati</taxon>
        <taxon>Pseudomonadota</taxon>
        <taxon>Betaproteobacteria</taxon>
        <taxon>Burkholderiales</taxon>
        <taxon>Sutterellaceae</taxon>
        <taxon>Sutterella</taxon>
    </lineage>
</organism>
<proteinExistence type="predicted"/>
<protein>
    <submittedName>
        <fullName evidence="1">Endoribonuclease MazF</fullName>
        <ecNumber evidence="1">3.1.27.-</ecNumber>
    </submittedName>
</protein>
<dbReference type="PANTHER" id="PTHR33988">
    <property type="entry name" value="ENDORIBONUCLEASE MAZF-RELATED"/>
    <property type="match status" value="1"/>
</dbReference>
<keyword evidence="2" id="KW-1185">Reference proteome</keyword>
<keyword evidence="1" id="KW-0378">Hydrolase</keyword>
<sequence length="113" mass="12546">MPNPYVPECGVIVWLDFNPVLGHEQGGRRPALVLSPSSYNGKTGLMICCPMTTKKKGYPFEVVLSENPDSVVLSDQITTVDWTQRHCDFKGRITTNQLADVRDNISLLISLPN</sequence>
<dbReference type="EC" id="3.1.27.-" evidence="1"/>
<dbReference type="SUPFAM" id="SSF50118">
    <property type="entry name" value="Cell growth inhibitor/plasmid maintenance toxic component"/>
    <property type="match status" value="1"/>
</dbReference>